<dbReference type="EMBL" id="MQWB01000001">
    <property type="protein sequence ID" value="OZC04709.1"/>
    <property type="molecule type" value="Genomic_DNA"/>
</dbReference>
<dbReference type="GO" id="GO:0000725">
    <property type="term" value="P:recombinational repair"/>
    <property type="evidence" value="ECO:0007669"/>
    <property type="project" value="TreeGrafter"/>
</dbReference>
<dbReference type="GO" id="GO:0033202">
    <property type="term" value="C:DNA helicase complex"/>
    <property type="evidence" value="ECO:0007669"/>
    <property type="project" value="TreeGrafter"/>
</dbReference>
<evidence type="ECO:0000256" key="6">
    <source>
        <dbReference type="ARBA" id="ARBA00023125"/>
    </source>
</evidence>
<feature type="domain" description="UvrD-like helicase ATP-binding" evidence="14">
    <location>
        <begin position="20"/>
        <end position="299"/>
    </location>
</feature>
<dbReference type="SUPFAM" id="SSF52540">
    <property type="entry name" value="P-loop containing nucleoside triphosphate hydrolases"/>
    <property type="match status" value="1"/>
</dbReference>
<dbReference type="FunFam" id="1.10.10.160:FF:000001">
    <property type="entry name" value="ATP-dependent DNA helicase"/>
    <property type="match status" value="1"/>
</dbReference>
<protein>
    <recommendedName>
        <fullName evidence="9">DNA 3'-5' helicase</fullName>
        <ecNumber evidence="9">5.6.2.4</ecNumber>
    </recommendedName>
    <alternativeName>
        <fullName evidence="10">DNA 3'-5' helicase II</fullName>
    </alternativeName>
</protein>
<dbReference type="Pfam" id="PF00580">
    <property type="entry name" value="UvrD-helicase"/>
    <property type="match status" value="1"/>
</dbReference>
<dbReference type="InterPro" id="IPR027417">
    <property type="entry name" value="P-loop_NTPase"/>
</dbReference>
<evidence type="ECO:0000256" key="7">
    <source>
        <dbReference type="ARBA" id="ARBA00023235"/>
    </source>
</evidence>
<dbReference type="CDD" id="cd18807">
    <property type="entry name" value="SF1_C_UvrD"/>
    <property type="match status" value="1"/>
</dbReference>
<feature type="binding site" evidence="12">
    <location>
        <begin position="41"/>
        <end position="48"/>
    </location>
    <ligand>
        <name>ATP</name>
        <dbReference type="ChEBI" id="CHEBI:30616"/>
    </ligand>
</feature>
<dbReference type="PANTHER" id="PTHR11070:SF2">
    <property type="entry name" value="ATP-DEPENDENT DNA HELICASE SRS2"/>
    <property type="match status" value="1"/>
</dbReference>
<name>A0A259U3V2_9BACT</name>
<dbReference type="PANTHER" id="PTHR11070">
    <property type="entry name" value="UVRD / RECB / PCRA DNA HELICASE FAMILY MEMBER"/>
    <property type="match status" value="1"/>
</dbReference>
<gene>
    <name evidence="16" type="ORF">BSZ36_11815</name>
</gene>
<evidence type="ECO:0000256" key="13">
    <source>
        <dbReference type="SAM" id="MobiDB-lite"/>
    </source>
</evidence>
<comment type="catalytic activity">
    <reaction evidence="8">
        <text>Couples ATP hydrolysis with the unwinding of duplex DNA by translocating in the 3'-5' direction.</text>
        <dbReference type="EC" id="5.6.2.4"/>
    </reaction>
</comment>
<evidence type="ECO:0000256" key="8">
    <source>
        <dbReference type="ARBA" id="ARBA00034617"/>
    </source>
</evidence>
<reference evidence="16 17" key="1">
    <citation type="submission" date="2016-11" db="EMBL/GenBank/DDBJ databases">
        <title>Study of marine rhodopsin-containing bacteria.</title>
        <authorList>
            <person name="Yoshizawa S."/>
            <person name="Kumagai Y."/>
            <person name="Kogure K."/>
        </authorList>
    </citation>
    <scope>NUCLEOTIDE SEQUENCE [LARGE SCALE GENOMIC DNA]</scope>
    <source>
        <strain evidence="16 17">SG-29</strain>
    </source>
</reference>
<evidence type="ECO:0000259" key="15">
    <source>
        <dbReference type="PROSITE" id="PS51217"/>
    </source>
</evidence>
<dbReference type="FunFam" id="1.10.486.10:FF:000003">
    <property type="entry name" value="ATP-dependent DNA helicase"/>
    <property type="match status" value="1"/>
</dbReference>
<dbReference type="EC" id="5.6.2.4" evidence="9"/>
<keyword evidence="17" id="KW-1185">Reference proteome</keyword>
<evidence type="ECO:0000256" key="11">
    <source>
        <dbReference type="ARBA" id="ARBA00048988"/>
    </source>
</evidence>
<dbReference type="GO" id="GO:0005829">
    <property type="term" value="C:cytosol"/>
    <property type="evidence" value="ECO:0007669"/>
    <property type="project" value="TreeGrafter"/>
</dbReference>
<dbReference type="AlphaFoldDB" id="A0A259U3V2"/>
<comment type="similarity">
    <text evidence="1">Belongs to the helicase family. UvrD subfamily.</text>
</comment>
<evidence type="ECO:0000313" key="16">
    <source>
        <dbReference type="EMBL" id="OZC04709.1"/>
    </source>
</evidence>
<feature type="domain" description="UvrD-like helicase C-terminal" evidence="15">
    <location>
        <begin position="300"/>
        <end position="576"/>
    </location>
</feature>
<comment type="caution">
    <text evidence="16">The sequence shown here is derived from an EMBL/GenBank/DDBJ whole genome shotgun (WGS) entry which is preliminary data.</text>
</comment>
<accession>A0A259U3V2</accession>
<evidence type="ECO:0000313" key="17">
    <source>
        <dbReference type="Proteomes" id="UP000216446"/>
    </source>
</evidence>
<evidence type="ECO:0000256" key="4">
    <source>
        <dbReference type="ARBA" id="ARBA00022806"/>
    </source>
</evidence>
<dbReference type="PROSITE" id="PS51198">
    <property type="entry name" value="UVRD_HELICASE_ATP_BIND"/>
    <property type="match status" value="1"/>
</dbReference>
<dbReference type="Gene3D" id="1.10.486.10">
    <property type="entry name" value="PCRA, domain 4"/>
    <property type="match status" value="1"/>
</dbReference>
<comment type="catalytic activity">
    <reaction evidence="11">
        <text>ATP + H2O = ADP + phosphate + H(+)</text>
        <dbReference type="Rhea" id="RHEA:13065"/>
        <dbReference type="ChEBI" id="CHEBI:15377"/>
        <dbReference type="ChEBI" id="CHEBI:15378"/>
        <dbReference type="ChEBI" id="CHEBI:30616"/>
        <dbReference type="ChEBI" id="CHEBI:43474"/>
        <dbReference type="ChEBI" id="CHEBI:456216"/>
        <dbReference type="EC" id="5.6.2.4"/>
    </reaction>
</comment>
<dbReference type="InterPro" id="IPR013986">
    <property type="entry name" value="DExx_box_DNA_helicase_dom_sf"/>
</dbReference>
<evidence type="ECO:0000256" key="2">
    <source>
        <dbReference type="ARBA" id="ARBA00022741"/>
    </source>
</evidence>
<organism evidence="16 17">
    <name type="scientific">Rubricoccus marinus</name>
    <dbReference type="NCBI Taxonomy" id="716817"/>
    <lineage>
        <taxon>Bacteria</taxon>
        <taxon>Pseudomonadati</taxon>
        <taxon>Rhodothermota</taxon>
        <taxon>Rhodothermia</taxon>
        <taxon>Rhodothermales</taxon>
        <taxon>Rubricoccaceae</taxon>
        <taxon>Rubricoccus</taxon>
    </lineage>
</organism>
<dbReference type="CDD" id="cd17932">
    <property type="entry name" value="DEXQc_UvrD"/>
    <property type="match status" value="1"/>
</dbReference>
<dbReference type="GO" id="GO:0043138">
    <property type="term" value="F:3'-5' DNA helicase activity"/>
    <property type="evidence" value="ECO:0007669"/>
    <property type="project" value="UniProtKB-EC"/>
</dbReference>
<dbReference type="Pfam" id="PF13361">
    <property type="entry name" value="UvrD_C"/>
    <property type="match status" value="1"/>
</dbReference>
<evidence type="ECO:0000256" key="10">
    <source>
        <dbReference type="ARBA" id="ARBA00034923"/>
    </source>
</evidence>
<dbReference type="GO" id="GO:0005524">
    <property type="term" value="F:ATP binding"/>
    <property type="evidence" value="ECO:0007669"/>
    <property type="project" value="UniProtKB-UniRule"/>
</dbReference>
<dbReference type="InterPro" id="IPR014016">
    <property type="entry name" value="UvrD-like_ATP-bd"/>
</dbReference>
<dbReference type="InterPro" id="IPR000212">
    <property type="entry name" value="DNA_helicase_UvrD/REP"/>
</dbReference>
<evidence type="ECO:0000256" key="3">
    <source>
        <dbReference type="ARBA" id="ARBA00022801"/>
    </source>
</evidence>
<evidence type="ECO:0000256" key="9">
    <source>
        <dbReference type="ARBA" id="ARBA00034808"/>
    </source>
</evidence>
<dbReference type="InterPro" id="IPR014017">
    <property type="entry name" value="DNA_helicase_UvrD-like_C"/>
</dbReference>
<dbReference type="GO" id="GO:0016887">
    <property type="term" value="F:ATP hydrolysis activity"/>
    <property type="evidence" value="ECO:0007669"/>
    <property type="project" value="RHEA"/>
</dbReference>
<evidence type="ECO:0000259" key="14">
    <source>
        <dbReference type="PROSITE" id="PS51198"/>
    </source>
</evidence>
<sequence>MFSPEAASGADEKRADELLEGLNPVQQEAVRASEGAVMIIAGPGSGKTRTLTHRIAYLIAARKAWPSQILALTFTNKAAREMRTRVTDLVGPDAKGMWMGTFHSVFSRVLRREADKIGFSRDFSIYDTDDQERLLRELMLRQGVDAKKYTPRSIRGRISSAKNQMMTPEAYAALANDPYMEVTARLYGPYNQRLRKANAMDFDDLLAWPIRLFEQHPDVLADYQRRWRYIHIDEYQDTNKAQYLLAKLLAAEHQNICVVGDDAQSIYAFRGADIGNILSFQNDYPEATTIRLEQNYRSTQKIVRFADAIIKGNTKQLDKKLWTENDEGEPVRLMEALSERDESQKIERTIRDLHVRGGIPWKQFAVLYRTNAQSRSMEESLRRGGIPYRMVGGTSFYQRKEIKDALAYLRLAVNPSDDASLLRVINTPTRGIGGKTVDGLRRYAAEHGLSLWQAAQEPSDAGLSSRAAGAVEKFAFLVARFASKAPHTPADELAREYIQETGLLQSLRDENTPESLVRLENIHELLNAVAEFAQADSDAPRTLSEFLQEVSLVSDVDRLGEEENRVTLMTLHASKGLEFKVVFVTGMEEGLFPLAKAAQDPTELEEERRLFYVGATRAEEILYLSYARTRYRYGESTSAVRSRFLDELDGDDLMRTESGARFAPRKDRFQLPDDDGAQGGYRVEYDADGGYSYESTPAQRRAAKSGYEQMDPHYYRTSLRPDAAKPARKKKASGGERSVEYEPGVAPEAAGSDVVPGVKVVHGTFGEGKVIAIEGKGERAAATVHFPRVGQKKLKLKFARLRVIG</sequence>
<dbReference type="GO" id="GO:0003677">
    <property type="term" value="F:DNA binding"/>
    <property type="evidence" value="ECO:0007669"/>
    <property type="project" value="UniProtKB-KW"/>
</dbReference>
<keyword evidence="6" id="KW-0238">DNA-binding</keyword>
<evidence type="ECO:0000256" key="5">
    <source>
        <dbReference type="ARBA" id="ARBA00022840"/>
    </source>
</evidence>
<keyword evidence="2 12" id="KW-0547">Nucleotide-binding</keyword>
<keyword evidence="7" id="KW-0413">Isomerase</keyword>
<dbReference type="Gene3D" id="1.10.10.160">
    <property type="match status" value="1"/>
</dbReference>
<feature type="region of interest" description="Disordered" evidence="13">
    <location>
        <begin position="718"/>
        <end position="748"/>
    </location>
</feature>
<dbReference type="Gene3D" id="3.40.50.300">
    <property type="entry name" value="P-loop containing nucleotide triphosphate hydrolases"/>
    <property type="match status" value="2"/>
</dbReference>
<keyword evidence="3 12" id="KW-0378">Hydrolase</keyword>
<keyword evidence="4 12" id="KW-0347">Helicase</keyword>
<dbReference type="FunCoup" id="A0A259U3V2">
    <property type="interactions" value="387"/>
</dbReference>
<dbReference type="Pfam" id="PF21196">
    <property type="entry name" value="PcrA_UvrD_tudor"/>
    <property type="match status" value="1"/>
</dbReference>
<keyword evidence="5 12" id="KW-0067">ATP-binding</keyword>
<dbReference type="InParanoid" id="A0A259U3V2"/>
<proteinExistence type="inferred from homology"/>
<dbReference type="Proteomes" id="UP000216446">
    <property type="component" value="Unassembled WGS sequence"/>
</dbReference>
<evidence type="ECO:0000256" key="12">
    <source>
        <dbReference type="PROSITE-ProRule" id="PRU00560"/>
    </source>
</evidence>
<dbReference type="GO" id="GO:0009314">
    <property type="term" value="P:response to radiation"/>
    <property type="evidence" value="ECO:0007669"/>
    <property type="project" value="UniProtKB-ARBA"/>
</dbReference>
<evidence type="ECO:0000256" key="1">
    <source>
        <dbReference type="ARBA" id="ARBA00009922"/>
    </source>
</evidence>
<dbReference type="PROSITE" id="PS51217">
    <property type="entry name" value="UVRD_HELICASE_CTER"/>
    <property type="match status" value="1"/>
</dbReference>